<dbReference type="EMBL" id="JABWDY010017949">
    <property type="protein sequence ID" value="KAF5194999.1"/>
    <property type="molecule type" value="Genomic_DNA"/>
</dbReference>
<dbReference type="PANTHER" id="PTHR46407:SF3">
    <property type="entry name" value="OS02G0208700 PROTEIN"/>
    <property type="match status" value="1"/>
</dbReference>
<dbReference type="GO" id="GO:0080037">
    <property type="term" value="P:negative regulation of cytokinin-activated signaling pathway"/>
    <property type="evidence" value="ECO:0007669"/>
    <property type="project" value="InterPro"/>
</dbReference>
<accession>A0A7J6WCA1</accession>
<name>A0A7J6WCA1_THATH</name>
<dbReference type="Proteomes" id="UP000554482">
    <property type="component" value="Unassembled WGS sequence"/>
</dbReference>
<comment type="caution">
    <text evidence="1">The sequence shown here is derived from an EMBL/GenBank/DDBJ whole genome shotgun (WGS) entry which is preliminary data.</text>
</comment>
<gene>
    <name evidence="1" type="ORF">FRX31_015414</name>
</gene>
<evidence type="ECO:0000313" key="2">
    <source>
        <dbReference type="Proteomes" id="UP000554482"/>
    </source>
</evidence>
<protein>
    <submittedName>
        <fullName evidence="1">Uncharacterized protein</fullName>
    </submittedName>
</protein>
<dbReference type="SUPFAM" id="SSF117281">
    <property type="entry name" value="Kelch motif"/>
    <property type="match status" value="1"/>
</dbReference>
<dbReference type="OrthoDB" id="45365at2759"/>
<keyword evidence="2" id="KW-1185">Reference proteome</keyword>
<dbReference type="InterPro" id="IPR044595">
    <property type="entry name" value="KMD1-4"/>
</dbReference>
<dbReference type="AlphaFoldDB" id="A0A7J6WCA1"/>
<dbReference type="InterPro" id="IPR015915">
    <property type="entry name" value="Kelch-typ_b-propeller"/>
</dbReference>
<reference evidence="1 2" key="1">
    <citation type="submission" date="2020-06" db="EMBL/GenBank/DDBJ databases">
        <title>Transcriptomic and genomic resources for Thalictrum thalictroides and T. hernandezii: Facilitating candidate gene discovery in an emerging model plant lineage.</title>
        <authorList>
            <person name="Arias T."/>
            <person name="Riano-Pachon D.M."/>
            <person name="Di Stilio V.S."/>
        </authorList>
    </citation>
    <scope>NUCLEOTIDE SEQUENCE [LARGE SCALE GENOMIC DNA]</scope>
    <source>
        <strain evidence="2">cv. WT478/WT964</strain>
        <tissue evidence="1">Leaves</tissue>
    </source>
</reference>
<dbReference type="Gene3D" id="2.120.10.80">
    <property type="entry name" value="Kelch-type beta propeller"/>
    <property type="match status" value="1"/>
</dbReference>
<dbReference type="PANTHER" id="PTHR46407">
    <property type="entry name" value="OS02G0208700 PROTEIN"/>
    <property type="match status" value="1"/>
</dbReference>
<feature type="non-terminal residue" evidence="1">
    <location>
        <position position="272"/>
    </location>
</feature>
<evidence type="ECO:0000313" key="1">
    <source>
        <dbReference type="EMBL" id="KAF5194999.1"/>
    </source>
</evidence>
<dbReference type="GO" id="GO:2000762">
    <property type="term" value="P:regulation of phenylpropanoid metabolic process"/>
    <property type="evidence" value="ECO:0007669"/>
    <property type="project" value="InterPro"/>
</dbReference>
<sequence length="272" mass="31115">MEEDENKVFNGGKELFIYFNILNTIEISDEGIQQWYKINSNETCIKGKSQILSQICSIPTDTLPSRYKTIGFSSKLYVMGGYFENQDIGNRGQIKNSVRSKVFVCDTLSTNPVWEECSSMMSCKIRPQLAVADGKIFAFGSRLLINFSVKKPYAEVFDPLLNKWTALPDPPSDVRLGNVSDSVFVKDRDEIIIFPFGHHYPRDAYRFNVKCHSWMRFCDPFEVPTDNFTSSVAVGDVVFRLLKNQLYACDMSKPKPIEHRVYGLEKEMKSST</sequence>
<organism evidence="1 2">
    <name type="scientific">Thalictrum thalictroides</name>
    <name type="common">Rue-anemone</name>
    <name type="synonym">Anemone thalictroides</name>
    <dbReference type="NCBI Taxonomy" id="46969"/>
    <lineage>
        <taxon>Eukaryota</taxon>
        <taxon>Viridiplantae</taxon>
        <taxon>Streptophyta</taxon>
        <taxon>Embryophyta</taxon>
        <taxon>Tracheophyta</taxon>
        <taxon>Spermatophyta</taxon>
        <taxon>Magnoliopsida</taxon>
        <taxon>Ranunculales</taxon>
        <taxon>Ranunculaceae</taxon>
        <taxon>Thalictroideae</taxon>
        <taxon>Thalictrum</taxon>
    </lineage>
</organism>
<proteinExistence type="predicted"/>